<keyword evidence="2" id="KW-1185">Reference proteome</keyword>
<name>A0A9D3XZ41_DREPO</name>
<reference evidence="1" key="1">
    <citation type="journal article" date="2019" name="bioRxiv">
        <title>The Genome of the Zebra Mussel, Dreissena polymorpha: A Resource for Invasive Species Research.</title>
        <authorList>
            <person name="McCartney M.A."/>
            <person name="Auch B."/>
            <person name="Kono T."/>
            <person name="Mallez S."/>
            <person name="Zhang Y."/>
            <person name="Obille A."/>
            <person name="Becker A."/>
            <person name="Abrahante J.E."/>
            <person name="Garbe J."/>
            <person name="Badalamenti J.P."/>
            <person name="Herman A."/>
            <person name="Mangelson H."/>
            <person name="Liachko I."/>
            <person name="Sullivan S."/>
            <person name="Sone E.D."/>
            <person name="Koren S."/>
            <person name="Silverstein K.A.T."/>
            <person name="Beckman K.B."/>
            <person name="Gohl D.M."/>
        </authorList>
    </citation>
    <scope>NUCLEOTIDE SEQUENCE</scope>
    <source>
        <strain evidence="1">Duluth1</strain>
        <tissue evidence="1">Whole animal</tissue>
    </source>
</reference>
<reference evidence="1" key="2">
    <citation type="submission" date="2020-11" db="EMBL/GenBank/DDBJ databases">
        <authorList>
            <person name="McCartney M.A."/>
            <person name="Auch B."/>
            <person name="Kono T."/>
            <person name="Mallez S."/>
            <person name="Becker A."/>
            <person name="Gohl D.M."/>
            <person name="Silverstein K.A.T."/>
            <person name="Koren S."/>
            <person name="Bechman K.B."/>
            <person name="Herman A."/>
            <person name="Abrahante J.E."/>
            <person name="Garbe J."/>
        </authorList>
    </citation>
    <scope>NUCLEOTIDE SEQUENCE</scope>
    <source>
        <strain evidence="1">Duluth1</strain>
        <tissue evidence="1">Whole animal</tissue>
    </source>
</reference>
<evidence type="ECO:0000313" key="2">
    <source>
        <dbReference type="Proteomes" id="UP000828390"/>
    </source>
</evidence>
<accession>A0A9D3XZ41</accession>
<proteinExistence type="predicted"/>
<organism evidence="1 2">
    <name type="scientific">Dreissena polymorpha</name>
    <name type="common">Zebra mussel</name>
    <name type="synonym">Mytilus polymorpha</name>
    <dbReference type="NCBI Taxonomy" id="45954"/>
    <lineage>
        <taxon>Eukaryota</taxon>
        <taxon>Metazoa</taxon>
        <taxon>Spiralia</taxon>
        <taxon>Lophotrochozoa</taxon>
        <taxon>Mollusca</taxon>
        <taxon>Bivalvia</taxon>
        <taxon>Autobranchia</taxon>
        <taxon>Heteroconchia</taxon>
        <taxon>Euheterodonta</taxon>
        <taxon>Imparidentia</taxon>
        <taxon>Neoheterodontei</taxon>
        <taxon>Myida</taxon>
        <taxon>Dreissenoidea</taxon>
        <taxon>Dreissenidae</taxon>
        <taxon>Dreissena</taxon>
    </lineage>
</organism>
<evidence type="ECO:0000313" key="1">
    <source>
        <dbReference type="EMBL" id="KAH3689056.1"/>
    </source>
</evidence>
<dbReference type="AlphaFoldDB" id="A0A9D3XZ41"/>
<comment type="caution">
    <text evidence="1">The sequence shown here is derived from an EMBL/GenBank/DDBJ whole genome shotgun (WGS) entry which is preliminary data.</text>
</comment>
<protein>
    <submittedName>
        <fullName evidence="1">Uncharacterized protein</fullName>
    </submittedName>
</protein>
<gene>
    <name evidence="1" type="ORF">DPMN_191276</name>
</gene>
<sequence length="177" mass="20082">MATFQPMSKINRCVSGVFVLCMWLSNVNALRLPHFQLTKQDIVTIQIKTNDRHKRSADIFPFDIEANFSSSNGISNINLHRIDNVIDDVPVVLNHAGKLRSYRVIDPQKVAYYEDRTQEAVFMVWERPMAGDGSGAQSFDFVRIVIYICLVPYRSNVCALCACVSVRLHTFLDPAIT</sequence>
<dbReference type="Proteomes" id="UP000828390">
    <property type="component" value="Unassembled WGS sequence"/>
</dbReference>
<dbReference type="EMBL" id="JAIWYP010000158">
    <property type="protein sequence ID" value="KAH3689056.1"/>
    <property type="molecule type" value="Genomic_DNA"/>
</dbReference>